<reference evidence="2" key="1">
    <citation type="submission" date="2023-07" db="EMBL/GenBank/DDBJ databases">
        <title>30 novel species of actinomycetes from the DSMZ collection.</title>
        <authorList>
            <person name="Nouioui I."/>
        </authorList>
    </citation>
    <scope>NUCLEOTIDE SEQUENCE [LARGE SCALE GENOMIC DNA]</scope>
    <source>
        <strain evidence="2">DSM 45834</strain>
    </source>
</reference>
<name>A0ABU2N6K5_9PSEU</name>
<protein>
    <submittedName>
        <fullName evidence="1">Proteophosphoglycan 5</fullName>
    </submittedName>
</protein>
<gene>
    <name evidence="1" type="ORF">RM445_06250</name>
</gene>
<organism evidence="1 2">
    <name type="scientific">Pseudonocardia charpentierae</name>
    <dbReference type="NCBI Taxonomy" id="3075545"/>
    <lineage>
        <taxon>Bacteria</taxon>
        <taxon>Bacillati</taxon>
        <taxon>Actinomycetota</taxon>
        <taxon>Actinomycetes</taxon>
        <taxon>Pseudonocardiales</taxon>
        <taxon>Pseudonocardiaceae</taxon>
        <taxon>Pseudonocardia</taxon>
    </lineage>
</organism>
<evidence type="ECO:0000313" key="2">
    <source>
        <dbReference type="Proteomes" id="UP001183202"/>
    </source>
</evidence>
<evidence type="ECO:0000313" key="1">
    <source>
        <dbReference type="EMBL" id="MDT0349123.1"/>
    </source>
</evidence>
<dbReference type="EMBL" id="JAVREJ010000003">
    <property type="protein sequence ID" value="MDT0349123.1"/>
    <property type="molecule type" value="Genomic_DNA"/>
</dbReference>
<sequence length="206" mass="22007">MALVPVDLPTPDALRGRWAAFAAICTARGWARSCHADGLRWHFDDGGGNWADLVHVGDCRAVLLGHDHEYSDTYYAEAAAYFGEPETDLLAGAPEWWAPPVRAAATPESWVGFAYGFDGAQWWRASYDLDDGFASVGLPALDDARYRDLAGAFTDDAPGRVAVPDAAAFDALALAGPDVSPDLLRTVVGPVWDADAGAAAAQRFRI</sequence>
<keyword evidence="2" id="KW-1185">Reference proteome</keyword>
<accession>A0ABU2N6K5</accession>
<proteinExistence type="predicted"/>
<comment type="caution">
    <text evidence="1">The sequence shown here is derived from an EMBL/GenBank/DDBJ whole genome shotgun (WGS) entry which is preliminary data.</text>
</comment>
<dbReference type="Proteomes" id="UP001183202">
    <property type="component" value="Unassembled WGS sequence"/>
</dbReference>
<dbReference type="RefSeq" id="WP_311555101.1">
    <property type="nucleotide sequence ID" value="NZ_JAVREJ010000003.1"/>
</dbReference>